<protein>
    <recommendedName>
        <fullName evidence="4">Conjugal transfer protein</fullName>
    </recommendedName>
</protein>
<evidence type="ECO:0000256" key="1">
    <source>
        <dbReference type="SAM" id="SignalP"/>
    </source>
</evidence>
<evidence type="ECO:0000313" key="2">
    <source>
        <dbReference type="EMBL" id="GAA2426412.1"/>
    </source>
</evidence>
<gene>
    <name evidence="2" type="ORF">GCM10010191_43680</name>
</gene>
<organism evidence="2 3">
    <name type="scientific">Actinomadura vinacea</name>
    <dbReference type="NCBI Taxonomy" id="115336"/>
    <lineage>
        <taxon>Bacteria</taxon>
        <taxon>Bacillati</taxon>
        <taxon>Actinomycetota</taxon>
        <taxon>Actinomycetes</taxon>
        <taxon>Streptosporangiales</taxon>
        <taxon>Thermomonosporaceae</taxon>
        <taxon>Actinomadura</taxon>
    </lineage>
</organism>
<comment type="caution">
    <text evidence="2">The sequence shown here is derived from an EMBL/GenBank/DDBJ whole genome shotgun (WGS) entry which is preliminary data.</text>
</comment>
<keyword evidence="1" id="KW-0732">Signal</keyword>
<feature type="chain" id="PRO_5047043506" description="Conjugal transfer protein" evidence="1">
    <location>
        <begin position="27"/>
        <end position="308"/>
    </location>
</feature>
<name>A0ABN3JDZ9_9ACTN</name>
<feature type="signal peptide" evidence="1">
    <location>
        <begin position="1"/>
        <end position="26"/>
    </location>
</feature>
<keyword evidence="3" id="KW-1185">Reference proteome</keyword>
<dbReference type="Proteomes" id="UP001501231">
    <property type="component" value="Unassembled WGS sequence"/>
</dbReference>
<dbReference type="EMBL" id="BAAARW010000016">
    <property type="protein sequence ID" value="GAA2426412.1"/>
    <property type="molecule type" value="Genomic_DNA"/>
</dbReference>
<accession>A0ABN3JDZ9</accession>
<proteinExistence type="predicted"/>
<evidence type="ECO:0000313" key="3">
    <source>
        <dbReference type="Proteomes" id="UP001501231"/>
    </source>
</evidence>
<sequence>MTECAQATLVSVSVVLAGSIALAVLAPTDAPVPPLPAADRERAAEVATRQLLTLSTADLGDPGERQRIDTAVTTGYLRGRLFENAPLSQPRERLSAARVSTLVVTGSRRTDQPWVTLMAVVRGRAKGVDAMRRYDVVMILTSQGWRMGSLHPTSGSQVVLLEARALRGEPTEEYRFIEKAEEVMGAVIGAPRSKAAGPDLSRLTGAAPRQYAQILAREKRTSAPDGDSTRRPEIILRDGTLVRQGRMSLSYSSSVRRSGIIRRDDRSAELLMFVNLGDITGSPGSALALRVTFVRVGGAWKISGLADA</sequence>
<evidence type="ECO:0008006" key="4">
    <source>
        <dbReference type="Google" id="ProtNLM"/>
    </source>
</evidence>
<reference evidence="2 3" key="1">
    <citation type="journal article" date="2019" name="Int. J. Syst. Evol. Microbiol.">
        <title>The Global Catalogue of Microorganisms (GCM) 10K type strain sequencing project: providing services to taxonomists for standard genome sequencing and annotation.</title>
        <authorList>
            <consortium name="The Broad Institute Genomics Platform"/>
            <consortium name="The Broad Institute Genome Sequencing Center for Infectious Disease"/>
            <person name="Wu L."/>
            <person name="Ma J."/>
        </authorList>
    </citation>
    <scope>NUCLEOTIDE SEQUENCE [LARGE SCALE GENOMIC DNA]</scope>
    <source>
        <strain evidence="2 3">JCM 3325</strain>
    </source>
</reference>